<dbReference type="Proteomes" id="UP001285521">
    <property type="component" value="Unassembled WGS sequence"/>
</dbReference>
<name>A0ABU4SUZ1_9PSEU</name>
<proteinExistence type="predicted"/>
<evidence type="ECO:0000313" key="2">
    <source>
        <dbReference type="Proteomes" id="UP001285521"/>
    </source>
</evidence>
<reference evidence="1 2" key="2">
    <citation type="submission" date="2023-11" db="EMBL/GenBank/DDBJ databases">
        <authorList>
            <person name="Lara A.C."/>
            <person name="Chronakova A."/>
        </authorList>
    </citation>
    <scope>NUCLEOTIDE SEQUENCE [LARGE SCALE GENOMIC DNA]</scope>
    <source>
        <strain evidence="1 2">BCCO 10_0856</strain>
    </source>
</reference>
<gene>
    <name evidence="1" type="ORF">SK803_05090</name>
</gene>
<organism evidence="1 2">
    <name type="scientific">Lentzea miocenica</name>
    <dbReference type="NCBI Taxonomy" id="3095431"/>
    <lineage>
        <taxon>Bacteria</taxon>
        <taxon>Bacillati</taxon>
        <taxon>Actinomycetota</taxon>
        <taxon>Actinomycetes</taxon>
        <taxon>Pseudonocardiales</taxon>
        <taxon>Pseudonocardiaceae</taxon>
        <taxon>Lentzea</taxon>
    </lineage>
</organism>
<sequence length="126" mass="13530">MTDAPPARSVRMIFEFTADGVRLLEQHPVNVTVGIFGAQQAGDYVEVRDRDGQTVSRVPVRTGLGSTVETFPQDPHTSSDTPRVLTVVVPVPPEADHVAVVRDTGNGGGTGGRPNIEVLGTFRLRR</sequence>
<reference evidence="1 2" key="1">
    <citation type="submission" date="2023-11" db="EMBL/GenBank/DDBJ databases">
        <title>Lentzea sokolovensis, sp. nov., Lentzea kristufkii, sp. nov., and Lentzea miocenensis, sp. nov., rare actinobacteria from Sokolov Coal Basin, Miocene lacustrine sediment, Czech Republic.</title>
        <authorList>
            <person name="Lara A."/>
            <person name="Kotroba L."/>
            <person name="Nouioui I."/>
            <person name="Neumann-Schaal M."/>
            <person name="Mast Y."/>
            <person name="Chronakova A."/>
        </authorList>
    </citation>
    <scope>NUCLEOTIDE SEQUENCE [LARGE SCALE GENOMIC DNA]</scope>
    <source>
        <strain evidence="1 2">BCCO 10_0856</strain>
    </source>
</reference>
<accession>A0ABU4SUZ1</accession>
<dbReference type="RefSeq" id="WP_319964575.1">
    <property type="nucleotide sequence ID" value="NZ_JAXAVW010000003.1"/>
</dbReference>
<comment type="caution">
    <text evidence="1">The sequence shown here is derived from an EMBL/GenBank/DDBJ whole genome shotgun (WGS) entry which is preliminary data.</text>
</comment>
<evidence type="ECO:0000313" key="1">
    <source>
        <dbReference type="EMBL" id="MDX8029573.1"/>
    </source>
</evidence>
<protein>
    <submittedName>
        <fullName evidence="1">Uncharacterized protein</fullName>
    </submittedName>
</protein>
<keyword evidence="2" id="KW-1185">Reference proteome</keyword>
<dbReference type="EMBL" id="JAXAVW010000003">
    <property type="protein sequence ID" value="MDX8029573.1"/>
    <property type="molecule type" value="Genomic_DNA"/>
</dbReference>